<evidence type="ECO:0000313" key="2">
    <source>
        <dbReference type="EMBL" id="MEX3752341.1"/>
    </source>
</evidence>
<protein>
    <submittedName>
        <fullName evidence="2">Uncharacterized protein</fullName>
    </submittedName>
</protein>
<name>A0ABV3WGI1_9BURK</name>
<reference evidence="2 3" key="1">
    <citation type="submission" date="2024-07" db="EMBL/GenBank/DDBJ databases">
        <title>A survey of Mimosa microsymbionts across Brazilian biomes reveals a high diversity of Paraburkholderia nodulating endemic species, but also that Cupriavidus is common as a symbiont of widespread species.</title>
        <authorList>
            <person name="Rouws L."/>
            <person name="Barauna A."/>
            <person name="Beukes C."/>
            <person name="Rouws J.R.C."/>
            <person name="De Faria S.M."/>
            <person name="Gross E."/>
            <person name="Bueno Dos Reis Junior F."/>
            <person name="Simon M.F."/>
            <person name="Maluk M."/>
            <person name="Odee D.W."/>
            <person name="Kenicer G."/>
            <person name="Young J.P.W."/>
            <person name="Reis V.M."/>
            <person name="Zilli J."/>
            <person name="James E.K."/>
        </authorList>
    </citation>
    <scope>NUCLEOTIDE SEQUENCE [LARGE SCALE GENOMIC DNA]</scope>
    <source>
        <strain evidence="2 3">BR14375</strain>
    </source>
</reference>
<feature type="region of interest" description="Disordered" evidence="1">
    <location>
        <begin position="1"/>
        <end position="21"/>
    </location>
</feature>
<sequence length="137" mass="15579">MANKTRIHIPRPAGRRPPSKHPLTKCFRTDFGNECRVLPLSAIRWRFMQHACNAGVSRLSAQRVEIFSGVSAWTIAPGNNFCMSSLKNHADFFRAMLLHMKVELSKIGLYYTRALEAKQNSGFSLELKNRTSVKNDE</sequence>
<evidence type="ECO:0000256" key="1">
    <source>
        <dbReference type="SAM" id="MobiDB-lite"/>
    </source>
</evidence>
<dbReference type="RefSeq" id="WP_310111052.1">
    <property type="nucleotide sequence ID" value="NZ_CP168530.1"/>
</dbReference>
<dbReference type="Proteomes" id="UP001558535">
    <property type="component" value="Unassembled WGS sequence"/>
</dbReference>
<accession>A0ABV3WGI1</accession>
<evidence type="ECO:0000313" key="3">
    <source>
        <dbReference type="Proteomes" id="UP001558535"/>
    </source>
</evidence>
<dbReference type="EMBL" id="JBFPKE010000007">
    <property type="protein sequence ID" value="MEX3752341.1"/>
    <property type="molecule type" value="Genomic_DNA"/>
</dbReference>
<proteinExistence type="predicted"/>
<organism evidence="2 3">
    <name type="scientific">Paraburkholderia phenoliruptrix</name>
    <dbReference type="NCBI Taxonomy" id="252970"/>
    <lineage>
        <taxon>Bacteria</taxon>
        <taxon>Pseudomonadati</taxon>
        <taxon>Pseudomonadota</taxon>
        <taxon>Betaproteobacteria</taxon>
        <taxon>Burkholderiales</taxon>
        <taxon>Burkholderiaceae</taxon>
        <taxon>Paraburkholderia</taxon>
    </lineage>
</organism>
<comment type="caution">
    <text evidence="2">The sequence shown here is derived from an EMBL/GenBank/DDBJ whole genome shotgun (WGS) entry which is preliminary data.</text>
</comment>
<keyword evidence="3" id="KW-1185">Reference proteome</keyword>
<gene>
    <name evidence="2" type="ORF">AB3X84_20330</name>
</gene>